<organism evidence="2 5">
    <name type="scientific">Methylomonas koyamae</name>
    <dbReference type="NCBI Taxonomy" id="702114"/>
    <lineage>
        <taxon>Bacteria</taxon>
        <taxon>Pseudomonadati</taxon>
        <taxon>Pseudomonadota</taxon>
        <taxon>Gammaproteobacteria</taxon>
        <taxon>Methylococcales</taxon>
        <taxon>Methylococcaceae</taxon>
        <taxon>Methylomonas</taxon>
    </lineage>
</organism>
<dbReference type="AlphaFoldDB" id="A0A177PDH1"/>
<protein>
    <submittedName>
        <fullName evidence="2">Uncharacterized protein</fullName>
    </submittedName>
</protein>
<feature type="transmembrane region" description="Helical" evidence="1">
    <location>
        <begin position="26"/>
        <end position="52"/>
    </location>
</feature>
<accession>A0A177PDH1</accession>
<dbReference type="EMBL" id="LUUJ01000127">
    <property type="protein sequence ID" value="OAI10964.1"/>
    <property type="molecule type" value="Genomic_DNA"/>
</dbReference>
<keyword evidence="1" id="KW-0812">Transmembrane</keyword>
<keyword evidence="4" id="KW-1185">Reference proteome</keyword>
<evidence type="ECO:0000313" key="3">
    <source>
        <dbReference type="EMBL" id="OAI28368.1"/>
    </source>
</evidence>
<comment type="caution">
    <text evidence="2">The sequence shown here is derived from an EMBL/GenBank/DDBJ whole genome shotgun (WGS) entry which is preliminary data.</text>
</comment>
<gene>
    <name evidence="3" type="ORF">A1356_07280</name>
    <name evidence="2" type="ORF">A1507_21120</name>
</gene>
<dbReference type="Proteomes" id="UP000077857">
    <property type="component" value="Unassembled WGS sequence"/>
</dbReference>
<evidence type="ECO:0000313" key="4">
    <source>
        <dbReference type="Proteomes" id="UP000077734"/>
    </source>
</evidence>
<dbReference type="KEGG" id="mko:MKLM6_2388"/>
<evidence type="ECO:0000313" key="5">
    <source>
        <dbReference type="Proteomes" id="UP000077857"/>
    </source>
</evidence>
<dbReference type="RefSeq" id="WP_054762021.1">
    <property type="nucleotide sequence ID" value="NZ_AP019777.1"/>
</dbReference>
<evidence type="ECO:0000313" key="2">
    <source>
        <dbReference type="EMBL" id="OAI10964.1"/>
    </source>
</evidence>
<evidence type="ECO:0000256" key="1">
    <source>
        <dbReference type="SAM" id="Phobius"/>
    </source>
</evidence>
<keyword evidence="1" id="KW-1133">Transmembrane helix</keyword>
<dbReference type="EMBL" id="LUUL01000057">
    <property type="protein sequence ID" value="OAI28368.1"/>
    <property type="molecule type" value="Genomic_DNA"/>
</dbReference>
<dbReference type="Pfam" id="PF09527">
    <property type="entry name" value="ATPase_gene1"/>
    <property type="match status" value="1"/>
</dbReference>
<keyword evidence="1" id="KW-0472">Membrane</keyword>
<reference evidence="3 4" key="1">
    <citation type="submission" date="2016-03" db="EMBL/GenBank/DDBJ databases">
        <authorList>
            <person name="Heylen K."/>
            <person name="De Vos P."/>
            <person name="Vekeman B."/>
        </authorList>
    </citation>
    <scope>NUCLEOTIDE SEQUENCE [LARGE SCALE GENOMIC DNA]</scope>
    <source>
        <strain evidence="3 4">R-49807</strain>
    </source>
</reference>
<sequence>MSFRNKLIEFTRRDVRRLQDKRRQSASWLGLLLYGGTLGLLFVVPIVAGAYLGRWLDTLAAGYSVRWTVSLIVLGIVVGGYNAIRFLQEHSR</sequence>
<proteinExistence type="predicted"/>
<name>A0A177PDH1_9GAMM</name>
<reference evidence="2 5" key="2">
    <citation type="submission" date="2016-03" db="EMBL/GenBank/DDBJ databases">
        <authorList>
            <person name="Ploux O."/>
        </authorList>
    </citation>
    <scope>NUCLEOTIDE SEQUENCE [LARGE SCALE GENOMIC DNA]</scope>
    <source>
        <strain evidence="2 5">R-45378</strain>
    </source>
</reference>
<feature type="transmembrane region" description="Helical" evidence="1">
    <location>
        <begin position="64"/>
        <end position="84"/>
    </location>
</feature>
<dbReference type="InterPro" id="IPR032820">
    <property type="entry name" value="ATPase_put"/>
</dbReference>
<dbReference type="Proteomes" id="UP000077734">
    <property type="component" value="Unassembled WGS sequence"/>
</dbReference>